<keyword evidence="7" id="KW-0732">Signal</keyword>
<evidence type="ECO:0000256" key="10">
    <source>
        <dbReference type="ARBA" id="ARBA00023277"/>
    </source>
</evidence>
<dbReference type="OrthoDB" id="4473401at2759"/>
<dbReference type="GO" id="GO:0009986">
    <property type="term" value="C:cell surface"/>
    <property type="evidence" value="ECO:0007669"/>
    <property type="project" value="TreeGrafter"/>
</dbReference>
<evidence type="ECO:0000256" key="13">
    <source>
        <dbReference type="ARBA" id="ARBA00023326"/>
    </source>
</evidence>
<evidence type="ECO:0000256" key="14">
    <source>
        <dbReference type="ARBA" id="ARBA00074614"/>
    </source>
</evidence>
<comment type="similarity">
    <text evidence="3">Belongs to the glycosyl hydrolase 81 family.</text>
</comment>
<keyword evidence="11" id="KW-0326">Glycosidase</keyword>
<dbReference type="PANTHER" id="PTHR31983">
    <property type="entry name" value="ENDO-1,3(4)-BETA-GLUCANASE 1"/>
    <property type="match status" value="1"/>
</dbReference>
<feature type="domain" description="Glycosyl hydrolase family 81 C-terminal" evidence="17">
    <location>
        <begin position="359"/>
        <end position="707"/>
    </location>
</feature>
<dbReference type="STRING" id="1173061.A0A0J9XD54"/>
<proteinExistence type="inferred from homology"/>
<sequence>MANFNGNPFVPVSTSEPLGIFNRQAHPCPAPAGSDNGRPIHTNKFYTNMLIENQVLQTWCQPYSLWWSKVEKFYGMAVSHTHKEQFVFGPDPNQRPAQFYFSPVGIQSIVFSATEFDSGNVALGIEDSSDLSVKAVLSSQDDGVNGKLTLPLVQGMGMVTGIYDGLRPKIVSQVGIASVESAPSPSPNLVKYILTLFNNVKWVMYVLVPEGIETPTFYLTDDRSFVSNLTGSYVIQIAEAPEGTEQTYDGCAGKYLTGASITGEIVNNGSKAIYRIQYEAEGESIDDKPLIFAAPHHVASLTEQMLPKRTNIELDSTNMGKLVGYISTVLEMTEDLPTFIGFQPFCSFKGSNMTVGPNERNMVGWVATQEIQAANVPEESNLNSMYFSGKKLDKYAQILFTCKYVLQDDNLAHQVLEKLKEAYARFATNRQQFPLVYDTTWKGLISVAGLSGDALQDFGNSYYNDHNFHYGYFIHAAAVIAQADRDLGGNWLAENQDFVNSLVRDVANPSDDDPYFPRWRSFDWYAGHSWAKGIMPSADGKDQESSSEDFHFAYGMKLWGRVIGDPAMESRGNLMLSVLKRSMNTYMYYRHDNKTMPEPILGNKVSGILFENKVDYATWFSARTECKHGIHMIPITSVSSFIRGPEYVKEEWDEKLRGIINDVDDGWKGILYSNLALYDPVSSYNFFAQANFDNKWLDDGMSRTWALAYPACINNCHI</sequence>
<dbReference type="EC" id="3.2.1.39" evidence="4"/>
<dbReference type="GO" id="GO:0071555">
    <property type="term" value="P:cell wall organization"/>
    <property type="evidence" value="ECO:0007669"/>
    <property type="project" value="UniProtKB-KW"/>
</dbReference>
<comment type="subcellular location">
    <subcellularLocation>
        <location evidence="2">Secreted</location>
        <location evidence="2">Cell wall</location>
    </subcellularLocation>
</comment>
<evidence type="ECO:0000256" key="3">
    <source>
        <dbReference type="ARBA" id="ARBA00010730"/>
    </source>
</evidence>
<evidence type="ECO:0000256" key="11">
    <source>
        <dbReference type="ARBA" id="ARBA00023295"/>
    </source>
</evidence>
<dbReference type="InterPro" id="IPR040720">
    <property type="entry name" value="GH81_C"/>
</dbReference>
<name>A0A0J9XD54_GEOCN</name>
<dbReference type="Proteomes" id="UP000242525">
    <property type="component" value="Unassembled WGS sequence"/>
</dbReference>
<keyword evidence="8" id="KW-0378">Hydrolase</keyword>
<keyword evidence="5" id="KW-0134">Cell wall</keyword>
<dbReference type="Pfam" id="PF17652">
    <property type="entry name" value="Glyco_hydro81C"/>
    <property type="match status" value="1"/>
</dbReference>
<evidence type="ECO:0000256" key="5">
    <source>
        <dbReference type="ARBA" id="ARBA00022512"/>
    </source>
</evidence>
<dbReference type="FunFam" id="2.70.98.30:FF:000006">
    <property type="entry name" value="Endo-1,3-beta-glucanase Engl1"/>
    <property type="match status" value="1"/>
</dbReference>
<evidence type="ECO:0000256" key="15">
    <source>
        <dbReference type="ARBA" id="ARBA00075210"/>
    </source>
</evidence>
<evidence type="ECO:0000256" key="1">
    <source>
        <dbReference type="ARBA" id="ARBA00000382"/>
    </source>
</evidence>
<dbReference type="Pfam" id="PF03639">
    <property type="entry name" value="Glyco_hydro_81"/>
    <property type="match status" value="1"/>
</dbReference>
<keyword evidence="19" id="KW-1185">Reference proteome</keyword>
<dbReference type="AlphaFoldDB" id="A0A0J9XD54"/>
<dbReference type="GO" id="GO:0052861">
    <property type="term" value="F:endo-1,3(4)-beta-glucanase activity"/>
    <property type="evidence" value="ECO:0007669"/>
    <property type="project" value="InterPro"/>
</dbReference>
<dbReference type="GO" id="GO:0000272">
    <property type="term" value="P:polysaccharide catabolic process"/>
    <property type="evidence" value="ECO:0007669"/>
    <property type="project" value="UniProtKB-KW"/>
</dbReference>
<evidence type="ECO:0000256" key="7">
    <source>
        <dbReference type="ARBA" id="ARBA00022729"/>
    </source>
</evidence>
<reference evidence="18" key="1">
    <citation type="submission" date="2014-03" db="EMBL/GenBank/DDBJ databases">
        <authorList>
            <person name="Casaregola S."/>
        </authorList>
    </citation>
    <scope>NUCLEOTIDE SEQUENCE [LARGE SCALE GENOMIC DNA]</scope>
    <source>
        <strain evidence="18">CLIB 918</strain>
    </source>
</reference>
<dbReference type="PANTHER" id="PTHR31983:SF0">
    <property type="entry name" value="GLUCAN ENDO-1,3-BETA-D-GLUCOSIDASE 2"/>
    <property type="match status" value="1"/>
</dbReference>
<keyword evidence="6" id="KW-0964">Secreted</keyword>
<evidence type="ECO:0000256" key="8">
    <source>
        <dbReference type="ARBA" id="ARBA00022801"/>
    </source>
</evidence>
<evidence type="ECO:0000256" key="2">
    <source>
        <dbReference type="ARBA" id="ARBA00004191"/>
    </source>
</evidence>
<comment type="caution">
    <text evidence="18">The sequence shown here is derived from an EMBL/GenBank/DDBJ whole genome shotgun (WGS) entry which is preliminary data.</text>
</comment>
<evidence type="ECO:0000259" key="16">
    <source>
        <dbReference type="Pfam" id="PF03639"/>
    </source>
</evidence>
<organism evidence="18 19">
    <name type="scientific">Geotrichum candidum</name>
    <name type="common">Oospora lactis</name>
    <name type="synonym">Dipodascus geotrichum</name>
    <dbReference type="NCBI Taxonomy" id="1173061"/>
    <lineage>
        <taxon>Eukaryota</taxon>
        <taxon>Fungi</taxon>
        <taxon>Dikarya</taxon>
        <taxon>Ascomycota</taxon>
        <taxon>Saccharomycotina</taxon>
        <taxon>Dipodascomycetes</taxon>
        <taxon>Dipodascales</taxon>
        <taxon>Dipodascaceae</taxon>
        <taxon>Geotrichum</taxon>
    </lineage>
</organism>
<keyword evidence="9" id="KW-0325">Glycoprotein</keyword>
<evidence type="ECO:0000256" key="12">
    <source>
        <dbReference type="ARBA" id="ARBA00023316"/>
    </source>
</evidence>
<dbReference type="Gene3D" id="1.20.5.420">
    <property type="entry name" value="Immunoglobulin FC, subunit C"/>
    <property type="match status" value="1"/>
</dbReference>
<dbReference type="InterPro" id="IPR005200">
    <property type="entry name" value="Endo-beta-glucanase"/>
</dbReference>
<dbReference type="EMBL" id="CCBN010000011">
    <property type="protein sequence ID" value="CDO55450.1"/>
    <property type="molecule type" value="Genomic_DNA"/>
</dbReference>
<evidence type="ECO:0000313" key="18">
    <source>
        <dbReference type="EMBL" id="CDO55450.1"/>
    </source>
</evidence>
<keyword evidence="13" id="KW-0624">Polysaccharide degradation</keyword>
<evidence type="ECO:0000256" key="6">
    <source>
        <dbReference type="ARBA" id="ARBA00022525"/>
    </source>
</evidence>
<dbReference type="FunFam" id="1.20.5.420:FF:000008">
    <property type="entry name" value="Endo-1,3-beta-glucanase Engl1"/>
    <property type="match status" value="1"/>
</dbReference>
<dbReference type="InterPro" id="IPR040451">
    <property type="entry name" value="GH81_N"/>
</dbReference>
<dbReference type="Gene3D" id="1.10.287.1170">
    <property type="entry name" value="glycoside hydrolase family 81 endo-[beta] glucanase"/>
    <property type="match status" value="1"/>
</dbReference>
<accession>A0A0J9XD54</accession>
<feature type="domain" description="Glycosyl hydrolase family 81 N-terminal" evidence="16">
    <location>
        <begin position="26"/>
        <end position="345"/>
    </location>
</feature>
<keyword evidence="12" id="KW-0961">Cell wall biogenesis/degradation</keyword>
<dbReference type="GO" id="GO:0042973">
    <property type="term" value="F:glucan endo-1,3-beta-D-glucosidase activity"/>
    <property type="evidence" value="ECO:0007669"/>
    <property type="project" value="UniProtKB-EC"/>
</dbReference>
<dbReference type="GO" id="GO:0000920">
    <property type="term" value="P:septum digestion after cytokinesis"/>
    <property type="evidence" value="ECO:0007669"/>
    <property type="project" value="UniProtKB-ARBA"/>
</dbReference>
<keyword evidence="10" id="KW-0119">Carbohydrate metabolism</keyword>
<evidence type="ECO:0000256" key="9">
    <source>
        <dbReference type="ARBA" id="ARBA00023180"/>
    </source>
</evidence>
<gene>
    <name evidence="18" type="ORF">BN980_GECA11s01407g</name>
</gene>
<dbReference type="PROSITE" id="PS52008">
    <property type="entry name" value="GH81"/>
    <property type="match status" value="1"/>
</dbReference>
<evidence type="ECO:0000256" key="4">
    <source>
        <dbReference type="ARBA" id="ARBA00012780"/>
    </source>
</evidence>
<comment type="catalytic activity">
    <reaction evidence="1">
        <text>Hydrolysis of (1-&gt;3)-beta-D-glucosidic linkages in (1-&gt;3)-beta-D-glucans.</text>
        <dbReference type="EC" id="3.2.1.39"/>
    </reaction>
</comment>
<protein>
    <recommendedName>
        <fullName evidence="14">Glucan endo-1,3-beta-D-glucosidase 1</fullName>
        <ecNumber evidence="4">3.2.1.39</ecNumber>
    </recommendedName>
    <alternativeName>
        <fullName evidence="15">Daughter specific expression protein 4</fullName>
    </alternativeName>
</protein>
<dbReference type="Gene3D" id="2.70.98.30">
    <property type="entry name" value="Golgi alpha-mannosidase II, domain 4"/>
    <property type="match status" value="1"/>
</dbReference>
<evidence type="ECO:0000259" key="17">
    <source>
        <dbReference type="Pfam" id="PF17652"/>
    </source>
</evidence>
<evidence type="ECO:0000313" key="19">
    <source>
        <dbReference type="Proteomes" id="UP000242525"/>
    </source>
</evidence>